<sequence length="851" mass="95876">MNILRSFTETVVTTPTDTFPISFEYDEKYDAVHVFLNDVAVEDLGYTVSQVNAVTLKVEPAILEGTVRIERETDIDKLKYIFDAGALFIDQNVDADFKQIVHSQQEVRDGFIKLRSDVLPLVHGLQEALKQAQEVSEAAQEAADAAEEAAQVTRSADKVIDESGATQQELNNHSVQHVETVADLPTNAKDGAVLYVKGYYKPTNLALAKPYRGGSTRVYVAQRKSEDDGFLCIRGWVLQSETSVYTPHMSGCLCDGTTDDTLNFDKLMYALERNNIVGKVIINDNMFFNSQCPRIGKLIDPVQFNEKNAIRLVSNVDLEINATLTFGPFFAGSSTQPRCNILSAMYREDVNDWYGKNRHENIKVYGTGTLDFTQTESPNAVQDGYRWIIKASVKGMEVHGLTFKGGDFANAIQTSKTSESVYIYKNNFINLMSDKSLMHDHSTVYCIGKQIYVHDNYFEFTSIKGRLNSCACELHGSEQWFYNNTVKGYPNLLFSAILRTDQSLDENEVAYDQKAFNNTAYISRSALGYWSILNRTAKLKDLEFYDNTVTFIEAPTLTQYNSAGVRGLSYPSDLSASIFTTWQEGDSVANVTYLAEVLDHILMRDNTFMASNGILQNQLVSMFRFVGCYVRENIKFINNKVRVNTILNRDVYTGSANDYFKGWVVTGNNYDFSMFRNQRHGLWIFLEYISGCVFDFNIESRFPTLDKTYNLVNFVLRDKSKVLNNTIKIEPNGSYAVLDAWLGGDFLTYTASDMGGRNNHVNSTAFVYINETRKKDALFAKMGIQSGNVPPAVNICSIIEYTNEMLGTVSYPIGFNKDYSATYKLTATAIASQPFADNEVSDRFAYIHFKC</sequence>
<protein>
    <submittedName>
        <fullName evidence="4">Tail spike protein</fullName>
    </submittedName>
</protein>
<organism evidence="4 5">
    <name type="scientific">Acinetobacter phage AB_SZ6</name>
    <dbReference type="NCBI Taxonomy" id="2945715"/>
    <lineage>
        <taxon>Viruses</taxon>
        <taxon>Duplodnaviria</taxon>
        <taxon>Heunggongvirae</taxon>
        <taxon>Uroviricota</taxon>
        <taxon>Caudoviricetes</taxon>
        <taxon>Autographivirales</taxon>
        <taxon>Autoscriptoviridae</taxon>
        <taxon>Beijerinckvirinae</taxon>
        <taxon>Friunavirus</taxon>
        <taxon>Friunavirus ABSZ6</taxon>
    </lineage>
</organism>
<gene>
    <name evidence="4" type="ORF">ABSZ6_44</name>
</gene>
<dbReference type="SMR" id="A0A9E7LT71"/>
<comment type="subcellular location">
    <subcellularLocation>
        <location evidence="1">Virion</location>
    </subcellularLocation>
</comment>
<dbReference type="GO" id="GO:0098996">
    <property type="term" value="P:symbiont entry into host cell via disruption of host cell glycocalyx"/>
    <property type="evidence" value="ECO:0007669"/>
    <property type="project" value="UniProtKB-ARBA"/>
</dbReference>
<evidence type="ECO:0000313" key="5">
    <source>
        <dbReference type="Proteomes" id="UP001056996"/>
    </source>
</evidence>
<feature type="coiled-coil region" evidence="3">
    <location>
        <begin position="122"/>
        <end position="155"/>
    </location>
</feature>
<evidence type="ECO:0000256" key="3">
    <source>
        <dbReference type="SAM" id="Coils"/>
    </source>
</evidence>
<proteinExistence type="predicted"/>
<evidence type="ECO:0000256" key="2">
    <source>
        <dbReference type="ARBA" id="ARBA00022844"/>
    </source>
</evidence>
<name>A0A9E7LT71_9CAUD</name>
<evidence type="ECO:0000313" key="4">
    <source>
        <dbReference type="EMBL" id="URQ05102.1"/>
    </source>
</evidence>
<evidence type="ECO:0000256" key="1">
    <source>
        <dbReference type="ARBA" id="ARBA00004328"/>
    </source>
</evidence>
<keyword evidence="5" id="KW-1185">Reference proteome</keyword>
<dbReference type="InterPro" id="IPR012334">
    <property type="entry name" value="Pectin_lyas_fold"/>
</dbReference>
<dbReference type="Proteomes" id="UP001056996">
    <property type="component" value="Segment"/>
</dbReference>
<keyword evidence="3" id="KW-0175">Coiled coil</keyword>
<dbReference type="Gene3D" id="2.160.20.10">
    <property type="entry name" value="Single-stranded right-handed beta-helix, Pectin lyase-like"/>
    <property type="match status" value="1"/>
</dbReference>
<accession>A0A9E7LT71</accession>
<keyword evidence="2" id="KW-0946">Virion</keyword>
<dbReference type="EMBL" id="ON513429">
    <property type="protein sequence ID" value="URQ05102.1"/>
    <property type="molecule type" value="Genomic_DNA"/>
</dbReference>
<reference evidence="4 5" key="1">
    <citation type="submission" date="2022-05" db="EMBL/GenBank/DDBJ databases">
        <authorList>
            <person name="Tan X."/>
            <person name="Ma Y."/>
            <person name="Zhao M."/>
        </authorList>
    </citation>
    <scope>NUCLEOTIDE SEQUENCE [LARGE SCALE GENOMIC DNA]</scope>
</reference>
<dbReference type="GO" id="GO:0044423">
    <property type="term" value="C:virion component"/>
    <property type="evidence" value="ECO:0007669"/>
    <property type="project" value="UniProtKB-KW"/>
</dbReference>